<comment type="caution">
    <text evidence="2">The sequence shown here is derived from an EMBL/GenBank/DDBJ whole genome shotgun (WGS) entry which is preliminary data.</text>
</comment>
<dbReference type="EMBL" id="JAVHNQ010000001">
    <property type="protein sequence ID" value="KAK6358937.1"/>
    <property type="molecule type" value="Genomic_DNA"/>
</dbReference>
<accession>A0AAV9VBX2</accession>
<evidence type="ECO:0000313" key="2">
    <source>
        <dbReference type="EMBL" id="KAK6358937.1"/>
    </source>
</evidence>
<dbReference type="AlphaFoldDB" id="A0AAV9VBX2"/>
<feature type="coiled-coil region" evidence="1">
    <location>
        <begin position="146"/>
        <end position="173"/>
    </location>
</feature>
<keyword evidence="1" id="KW-0175">Coiled coil</keyword>
<evidence type="ECO:0000256" key="1">
    <source>
        <dbReference type="SAM" id="Coils"/>
    </source>
</evidence>
<name>A0AAV9VBX2_9PEZI</name>
<keyword evidence="3" id="KW-1185">Reference proteome</keyword>
<gene>
    <name evidence="2" type="ORF">TWF696_000111</name>
</gene>
<organism evidence="2 3">
    <name type="scientific">Orbilia brochopaga</name>
    <dbReference type="NCBI Taxonomy" id="3140254"/>
    <lineage>
        <taxon>Eukaryota</taxon>
        <taxon>Fungi</taxon>
        <taxon>Dikarya</taxon>
        <taxon>Ascomycota</taxon>
        <taxon>Pezizomycotina</taxon>
        <taxon>Orbiliomycetes</taxon>
        <taxon>Orbiliales</taxon>
        <taxon>Orbiliaceae</taxon>
        <taxon>Orbilia</taxon>
    </lineage>
</organism>
<sequence length="255" mass="28764">MEVEFRESELVRSVGPSLRRLAHSPDEKVDINLLAPLSTALPLSIAGQATDHMEGTGGLYLAEGGGSKNVLLLTARHVLFEPSSSDSKVNREFSRPHPSAPRRKVALLGTKAFKELVEEFQAKIKHYNEALRLGKERVERAENYMKSKDQATAESANERLENFQLQLQQIITESETLQGYKEFHRELMTQWSVPRLRTIGHIEYAPPIVFGGVESFTLDYALVTLDIDKFKNSFQGNVLHLGRRPHSYCIGDYLV</sequence>
<reference evidence="2 3" key="1">
    <citation type="submission" date="2019-10" db="EMBL/GenBank/DDBJ databases">
        <authorList>
            <person name="Palmer J.M."/>
        </authorList>
    </citation>
    <scope>NUCLEOTIDE SEQUENCE [LARGE SCALE GENOMIC DNA]</scope>
    <source>
        <strain evidence="2 3">TWF696</strain>
    </source>
</reference>
<proteinExistence type="predicted"/>
<protein>
    <submittedName>
        <fullName evidence="2">Uncharacterized protein</fullName>
    </submittedName>
</protein>
<dbReference type="Proteomes" id="UP001375240">
    <property type="component" value="Unassembled WGS sequence"/>
</dbReference>
<evidence type="ECO:0000313" key="3">
    <source>
        <dbReference type="Proteomes" id="UP001375240"/>
    </source>
</evidence>